<dbReference type="Proteomes" id="UP000285295">
    <property type="component" value="Unassembled WGS sequence"/>
</dbReference>
<dbReference type="Pfam" id="PF00497">
    <property type="entry name" value="SBP_bac_3"/>
    <property type="match status" value="1"/>
</dbReference>
<accession>A0A443K4S6</accession>
<comment type="similarity">
    <text evidence="1">Belongs to the bacterial solute-binding protein 3 family.</text>
</comment>
<dbReference type="OrthoDB" id="9777941at2"/>
<dbReference type="GO" id="GO:0006865">
    <property type="term" value="P:amino acid transport"/>
    <property type="evidence" value="ECO:0007669"/>
    <property type="project" value="TreeGrafter"/>
</dbReference>
<name>A0A443K4S6_9RHOB</name>
<evidence type="ECO:0000259" key="4">
    <source>
        <dbReference type="SMART" id="SM00062"/>
    </source>
</evidence>
<dbReference type="CDD" id="cd13692">
    <property type="entry name" value="PBP2_BztA"/>
    <property type="match status" value="1"/>
</dbReference>
<feature type="domain" description="Solute-binding protein family 3/N-terminal" evidence="4">
    <location>
        <begin position="25"/>
        <end position="254"/>
    </location>
</feature>
<organism evidence="5 6">
    <name type="scientific">Paenirhodobacter populi</name>
    <dbReference type="NCBI Taxonomy" id="2306993"/>
    <lineage>
        <taxon>Bacteria</taxon>
        <taxon>Pseudomonadati</taxon>
        <taxon>Pseudomonadota</taxon>
        <taxon>Alphaproteobacteria</taxon>
        <taxon>Rhodobacterales</taxon>
        <taxon>Rhodobacter group</taxon>
        <taxon>Paenirhodobacter</taxon>
    </lineage>
</organism>
<reference evidence="5 6" key="1">
    <citation type="submission" date="2019-01" db="EMBL/GenBank/DDBJ databases">
        <title>Sinorhodobacter populi sp. nov. isolated from the symptomatic bark tissue of Populus euramericana canker.</title>
        <authorList>
            <person name="Xu G."/>
        </authorList>
    </citation>
    <scope>NUCLEOTIDE SEQUENCE [LARGE SCALE GENOMIC DNA]</scope>
    <source>
        <strain evidence="5 6">D19-10-3-21</strain>
    </source>
</reference>
<sequence>MALAIVAAATAHAGETLDAVRERGVVRCGAPLDVPGFGFSDSNGQLSGLEVDYCRAVAAAVLGDSAKVEIVPLTPQTRFPALQSGEVDVAFRSTTLTFTRDTTLGFLFGPYSLYDGQGVMVPASLGATKIEDLDGATICVVPGSNSELTIGDYFRAHNLSFTPISIENSDDLRRAFLAGRCDVFTSDRSYLAVIRSVAPNPDDYVVLDETIAKSSLAPIVRQGDDQWYNIIRWITYAPLVAEELGVSSANADDLRANSPSPTIGRFLGKQADFANGLGLDDAWAYNIVKAVGNYAEIYDRNLGEASPIKLKRGDNQLYKDGGLHYPPPFL</sequence>
<keyword evidence="2" id="KW-0813">Transport</keyword>
<reference evidence="5 6" key="2">
    <citation type="submission" date="2019-01" db="EMBL/GenBank/DDBJ databases">
        <authorList>
            <person name="Li Y."/>
        </authorList>
    </citation>
    <scope>NUCLEOTIDE SEQUENCE [LARGE SCALE GENOMIC DNA]</scope>
    <source>
        <strain evidence="5 6">D19-10-3-21</strain>
    </source>
</reference>
<dbReference type="SUPFAM" id="SSF53850">
    <property type="entry name" value="Periplasmic binding protein-like II"/>
    <property type="match status" value="1"/>
</dbReference>
<evidence type="ECO:0000313" key="5">
    <source>
        <dbReference type="EMBL" id="RWR27742.1"/>
    </source>
</evidence>
<comment type="caution">
    <text evidence="5">The sequence shown here is derived from an EMBL/GenBank/DDBJ whole genome shotgun (WGS) entry which is preliminary data.</text>
</comment>
<evidence type="ECO:0000256" key="1">
    <source>
        <dbReference type="ARBA" id="ARBA00010333"/>
    </source>
</evidence>
<dbReference type="PANTHER" id="PTHR30085:SF7">
    <property type="entry name" value="AMINO-ACID ABC TRANSPORTER-BINDING PROTEIN YHDW-RELATED"/>
    <property type="match status" value="1"/>
</dbReference>
<dbReference type="EMBL" id="SAUX01000019">
    <property type="protein sequence ID" value="RWR27742.1"/>
    <property type="molecule type" value="Genomic_DNA"/>
</dbReference>
<evidence type="ECO:0000256" key="3">
    <source>
        <dbReference type="ARBA" id="ARBA00022729"/>
    </source>
</evidence>
<dbReference type="InterPro" id="IPR001638">
    <property type="entry name" value="Solute-binding_3/MltF_N"/>
</dbReference>
<dbReference type="AlphaFoldDB" id="A0A443K4S6"/>
<evidence type="ECO:0000313" key="6">
    <source>
        <dbReference type="Proteomes" id="UP000285295"/>
    </source>
</evidence>
<dbReference type="SMART" id="SM00062">
    <property type="entry name" value="PBPb"/>
    <property type="match status" value="1"/>
</dbReference>
<evidence type="ECO:0000256" key="2">
    <source>
        <dbReference type="ARBA" id="ARBA00022448"/>
    </source>
</evidence>
<gene>
    <name evidence="5" type="ORF">D2T31_15695</name>
</gene>
<proteinExistence type="inferred from homology"/>
<dbReference type="InterPro" id="IPR051455">
    <property type="entry name" value="Bact_solute-bind_prot3"/>
</dbReference>
<dbReference type="PANTHER" id="PTHR30085">
    <property type="entry name" value="AMINO ACID ABC TRANSPORTER PERMEASE"/>
    <property type="match status" value="1"/>
</dbReference>
<keyword evidence="3" id="KW-0732">Signal</keyword>
<protein>
    <submittedName>
        <fullName evidence="5">Amino acid ABC transporter substrate-binding protein</fullName>
    </submittedName>
</protein>
<dbReference type="Gene3D" id="3.40.190.10">
    <property type="entry name" value="Periplasmic binding protein-like II"/>
    <property type="match status" value="2"/>
</dbReference>